<evidence type="ECO:0000256" key="2">
    <source>
        <dbReference type="ARBA" id="ARBA00022485"/>
    </source>
</evidence>
<dbReference type="PROSITE" id="PS01305">
    <property type="entry name" value="MOAA_NIFB_PQQE"/>
    <property type="match status" value="1"/>
</dbReference>
<comment type="caution">
    <text evidence="7">The sequence shown here is derived from an EMBL/GenBank/DDBJ whole genome shotgun (WGS) entry which is preliminary data.</text>
</comment>
<dbReference type="InterPro" id="IPR058240">
    <property type="entry name" value="rSAM_sf"/>
</dbReference>
<name>A0A0G0VVD5_UNCKA</name>
<evidence type="ECO:0000256" key="5">
    <source>
        <dbReference type="ARBA" id="ARBA00023004"/>
    </source>
</evidence>
<keyword evidence="6" id="KW-0411">Iron-sulfur</keyword>
<dbReference type="EMBL" id="LCBB01000001">
    <property type="protein sequence ID" value="KKS03607.1"/>
    <property type="molecule type" value="Genomic_DNA"/>
</dbReference>
<comment type="cofactor">
    <cofactor evidence="1">
        <name>[4Fe-4S] cluster</name>
        <dbReference type="ChEBI" id="CHEBI:49883"/>
    </cofactor>
</comment>
<evidence type="ECO:0000256" key="6">
    <source>
        <dbReference type="ARBA" id="ARBA00023014"/>
    </source>
</evidence>
<keyword evidence="3" id="KW-0949">S-adenosyl-L-methionine</keyword>
<keyword evidence="5" id="KW-0408">Iron</keyword>
<evidence type="ECO:0000256" key="1">
    <source>
        <dbReference type="ARBA" id="ARBA00001966"/>
    </source>
</evidence>
<organism evidence="7 8">
    <name type="scientific">candidate division WWE3 bacterium GW2011_GWC2_41_23</name>
    <dbReference type="NCBI Taxonomy" id="1619123"/>
    <lineage>
        <taxon>Bacteria</taxon>
        <taxon>Katanobacteria</taxon>
    </lineage>
</organism>
<evidence type="ECO:0000313" key="8">
    <source>
        <dbReference type="Proteomes" id="UP000033947"/>
    </source>
</evidence>
<keyword evidence="4" id="KW-0479">Metal-binding</keyword>
<dbReference type="GO" id="GO:0003824">
    <property type="term" value="F:catalytic activity"/>
    <property type="evidence" value="ECO:0007669"/>
    <property type="project" value="InterPro"/>
</dbReference>
<dbReference type="Proteomes" id="UP000033947">
    <property type="component" value="Unassembled WGS sequence"/>
</dbReference>
<dbReference type="SUPFAM" id="SSF102114">
    <property type="entry name" value="Radical SAM enzymes"/>
    <property type="match status" value="1"/>
</dbReference>
<evidence type="ECO:0000256" key="3">
    <source>
        <dbReference type="ARBA" id="ARBA00022691"/>
    </source>
</evidence>
<evidence type="ECO:0000256" key="4">
    <source>
        <dbReference type="ARBA" id="ARBA00022723"/>
    </source>
</evidence>
<gene>
    <name evidence="7" type="ORF">UU55_C0001G0068</name>
</gene>
<dbReference type="InterPro" id="IPR013785">
    <property type="entry name" value="Aldolase_TIM"/>
</dbReference>
<reference evidence="7 8" key="1">
    <citation type="journal article" date="2015" name="Nature">
        <title>rRNA introns, odd ribosomes, and small enigmatic genomes across a large radiation of phyla.</title>
        <authorList>
            <person name="Brown C.T."/>
            <person name="Hug L.A."/>
            <person name="Thomas B.C."/>
            <person name="Sharon I."/>
            <person name="Castelle C.J."/>
            <person name="Singh A."/>
            <person name="Wilkins M.J."/>
            <person name="Williams K.H."/>
            <person name="Banfield J.F."/>
        </authorList>
    </citation>
    <scope>NUCLEOTIDE SEQUENCE [LARGE SCALE GENOMIC DNA]</scope>
</reference>
<evidence type="ECO:0000313" key="7">
    <source>
        <dbReference type="EMBL" id="KKS03607.1"/>
    </source>
</evidence>
<proteinExistence type="predicted"/>
<dbReference type="InterPro" id="IPR000385">
    <property type="entry name" value="MoaA_NifB_PqqE_Fe-S-bd_CS"/>
</dbReference>
<sequence>MADLTYRGLLLDKAGHTKLNLLNGEAVIYSPYGSGKAFVLSGVALQVYELLENGLTVEEITNTSQSPEWEETVQAVIEYFTDQGLFVDKGKPKTCSASKKPKSIALWIHVTDTCNLRCDYCYVHKGKRRLSKEACDVIVNALSLILVY</sequence>
<dbReference type="GO" id="GO:0046872">
    <property type="term" value="F:metal ion binding"/>
    <property type="evidence" value="ECO:0007669"/>
    <property type="project" value="UniProtKB-KW"/>
</dbReference>
<accession>A0A0G0VVD5</accession>
<dbReference type="AlphaFoldDB" id="A0A0G0VVD5"/>
<dbReference type="GO" id="GO:0051539">
    <property type="term" value="F:4 iron, 4 sulfur cluster binding"/>
    <property type="evidence" value="ECO:0007669"/>
    <property type="project" value="UniProtKB-KW"/>
</dbReference>
<keyword evidence="2" id="KW-0004">4Fe-4S</keyword>
<dbReference type="Gene3D" id="3.20.20.70">
    <property type="entry name" value="Aldolase class I"/>
    <property type="match status" value="1"/>
</dbReference>
<protein>
    <submittedName>
        <fullName evidence="7">Radical SAM domain protein</fullName>
    </submittedName>
</protein>